<proteinExistence type="predicted"/>
<gene>
    <name evidence="2" type="ORF">SNEC2469_LOCUS14929</name>
</gene>
<accession>A0A812TEG6</accession>
<evidence type="ECO:0000313" key="3">
    <source>
        <dbReference type="Proteomes" id="UP000601435"/>
    </source>
</evidence>
<dbReference type="EMBL" id="CAJNJA010024090">
    <property type="protein sequence ID" value="CAE7521984.1"/>
    <property type="molecule type" value="Genomic_DNA"/>
</dbReference>
<dbReference type="Pfam" id="PF06966">
    <property type="entry name" value="DUF1295"/>
    <property type="match status" value="1"/>
</dbReference>
<evidence type="ECO:0000256" key="1">
    <source>
        <dbReference type="SAM" id="Phobius"/>
    </source>
</evidence>
<feature type="transmembrane region" description="Helical" evidence="1">
    <location>
        <begin position="196"/>
        <end position="221"/>
    </location>
</feature>
<protein>
    <recommendedName>
        <fullName evidence="4">Steroid 5-alpha reductase C-terminal domain-containing protein</fullName>
    </recommendedName>
</protein>
<organism evidence="2 3">
    <name type="scientific">Symbiodinium necroappetens</name>
    <dbReference type="NCBI Taxonomy" id="1628268"/>
    <lineage>
        <taxon>Eukaryota</taxon>
        <taxon>Sar</taxon>
        <taxon>Alveolata</taxon>
        <taxon>Dinophyceae</taxon>
        <taxon>Suessiales</taxon>
        <taxon>Symbiodiniaceae</taxon>
        <taxon>Symbiodinium</taxon>
    </lineage>
</organism>
<feature type="transmembrane region" description="Helical" evidence="1">
    <location>
        <begin position="99"/>
        <end position="123"/>
    </location>
</feature>
<feature type="transmembrane region" description="Helical" evidence="1">
    <location>
        <begin position="135"/>
        <end position="155"/>
    </location>
</feature>
<dbReference type="Proteomes" id="UP000601435">
    <property type="component" value="Unassembled WGS sequence"/>
</dbReference>
<name>A0A812TEG6_9DINO</name>
<sequence>MARTPLEQPLAAERVEITETCCCGLDRDFRKWVQWRRPAGSSSSTDRLPWQSGCTVLFLLEMSSYFYFVLESPVLLVMGGVFVVKVLVEIWGQTTPTWLCPGTLCLLLVVYTLGFPTIVPYMFGYCTKVLDICFLGHQTLGLALYLGGSSYSLYYEVHRFRWKAKPENKGKLHMVGPAAWCIHPNYFGDLFTYTGWALATGTTCALSIPIATIFTFVMAVVPNSDNYLAQRYPEEFPAYAAKTATLIPGLHSKLGSQILAWASLVVSMYFWCSTCSASCGL</sequence>
<keyword evidence="1" id="KW-1133">Transmembrane helix</keyword>
<evidence type="ECO:0000313" key="2">
    <source>
        <dbReference type="EMBL" id="CAE7521984.1"/>
    </source>
</evidence>
<dbReference type="Gene3D" id="1.20.120.1630">
    <property type="match status" value="1"/>
</dbReference>
<comment type="caution">
    <text evidence="2">The sequence shown here is derived from an EMBL/GenBank/DDBJ whole genome shotgun (WGS) entry which is preliminary data.</text>
</comment>
<feature type="transmembrane region" description="Helical" evidence="1">
    <location>
        <begin position="258"/>
        <end position="279"/>
    </location>
</feature>
<reference evidence="2" key="1">
    <citation type="submission" date="2021-02" db="EMBL/GenBank/DDBJ databases">
        <authorList>
            <person name="Dougan E. K."/>
            <person name="Rhodes N."/>
            <person name="Thang M."/>
            <person name="Chan C."/>
        </authorList>
    </citation>
    <scope>NUCLEOTIDE SEQUENCE</scope>
</reference>
<keyword evidence="1" id="KW-0472">Membrane</keyword>
<dbReference type="InterPro" id="IPR010721">
    <property type="entry name" value="UstE-like"/>
</dbReference>
<keyword evidence="1" id="KW-0812">Transmembrane</keyword>
<evidence type="ECO:0008006" key="4">
    <source>
        <dbReference type="Google" id="ProtNLM"/>
    </source>
</evidence>
<dbReference type="AlphaFoldDB" id="A0A812TEG6"/>
<feature type="transmembrane region" description="Helical" evidence="1">
    <location>
        <begin position="65"/>
        <end position="87"/>
    </location>
</feature>
<keyword evidence="3" id="KW-1185">Reference proteome</keyword>
<dbReference type="OrthoDB" id="413829at2759"/>